<evidence type="ECO:0000313" key="3">
    <source>
        <dbReference type="EMBL" id="QIN81888.1"/>
    </source>
</evidence>
<protein>
    <submittedName>
        <fullName evidence="3">Alpha/beta fold hydrolase</fullName>
    </submittedName>
</protein>
<evidence type="ECO:0000259" key="2">
    <source>
        <dbReference type="Pfam" id="PF00561"/>
    </source>
</evidence>
<dbReference type="KEGG" id="rub:GBA63_03950"/>
<evidence type="ECO:0000313" key="4">
    <source>
        <dbReference type="Proteomes" id="UP000501452"/>
    </source>
</evidence>
<dbReference type="Pfam" id="PF00561">
    <property type="entry name" value="Abhydrolase_1"/>
    <property type="match status" value="1"/>
</dbReference>
<dbReference type="PANTHER" id="PTHR43798:SF31">
    <property type="entry name" value="AB HYDROLASE SUPERFAMILY PROTEIN YCLE"/>
    <property type="match status" value="1"/>
</dbReference>
<dbReference type="InterPro" id="IPR029058">
    <property type="entry name" value="AB_hydrolase_fold"/>
</dbReference>
<dbReference type="SUPFAM" id="SSF53474">
    <property type="entry name" value="alpha/beta-Hydrolases"/>
    <property type="match status" value="1"/>
</dbReference>
<reference evidence="3 4" key="1">
    <citation type="submission" date="2019-10" db="EMBL/GenBank/DDBJ databases">
        <title>Rubrobacter sp nov SCSIO 52090 isolated from a deep-sea sediment in the South China Sea.</title>
        <authorList>
            <person name="Chen R.W."/>
        </authorList>
    </citation>
    <scope>NUCLEOTIDE SEQUENCE [LARGE SCALE GENOMIC DNA]</scope>
    <source>
        <strain evidence="3 4">SCSIO 52909</strain>
    </source>
</reference>
<dbReference type="AlphaFoldDB" id="A0A6G8Q630"/>
<sequence length="287" mass="32774">MSATHEPITGRYVHVPYGGYEYRVFYEEAGEGIPLVCLHTAGTDSREYRHQLCDPDINGDFRVIALDLPRHGKSIPPVGFEREEYRLTAKFYSEFVMAFCEALELEKPVIMGSSMGGNICLHLALNFEERVRALIAIEACDHSPGWYISWLEHPHVHGGEACATSIFGLMAPQSPEDYRWETWWYYSQGGPGIFRGDLHFYSVDHDFRELNDKITGNVPIYFMTGVYDFACTPEMTEKTAEKVKGSECIIMEEIGHFPMCENPETFKKYLMPVLDKVKATERETARA</sequence>
<dbReference type="PANTHER" id="PTHR43798">
    <property type="entry name" value="MONOACYLGLYCEROL LIPASE"/>
    <property type="match status" value="1"/>
</dbReference>
<dbReference type="GO" id="GO:0016787">
    <property type="term" value="F:hydrolase activity"/>
    <property type="evidence" value="ECO:0007669"/>
    <property type="project" value="UniProtKB-KW"/>
</dbReference>
<name>A0A6G8Q630_9ACTN</name>
<keyword evidence="1 3" id="KW-0378">Hydrolase</keyword>
<dbReference type="Proteomes" id="UP000501452">
    <property type="component" value="Chromosome"/>
</dbReference>
<evidence type="ECO:0000256" key="1">
    <source>
        <dbReference type="ARBA" id="ARBA00022801"/>
    </source>
</evidence>
<organism evidence="3 4">
    <name type="scientific">Rubrobacter tropicus</name>
    <dbReference type="NCBI Taxonomy" id="2653851"/>
    <lineage>
        <taxon>Bacteria</taxon>
        <taxon>Bacillati</taxon>
        <taxon>Actinomycetota</taxon>
        <taxon>Rubrobacteria</taxon>
        <taxon>Rubrobacterales</taxon>
        <taxon>Rubrobacteraceae</taxon>
        <taxon>Rubrobacter</taxon>
    </lineage>
</organism>
<keyword evidence="4" id="KW-1185">Reference proteome</keyword>
<dbReference type="PRINTS" id="PR00111">
    <property type="entry name" value="ABHYDROLASE"/>
</dbReference>
<dbReference type="Gene3D" id="3.40.50.1820">
    <property type="entry name" value="alpha/beta hydrolase"/>
    <property type="match status" value="1"/>
</dbReference>
<dbReference type="InterPro" id="IPR000073">
    <property type="entry name" value="AB_hydrolase_1"/>
</dbReference>
<dbReference type="RefSeq" id="WP_166173684.1">
    <property type="nucleotide sequence ID" value="NZ_CP045119.1"/>
</dbReference>
<proteinExistence type="predicted"/>
<dbReference type="EMBL" id="CP045119">
    <property type="protein sequence ID" value="QIN81888.1"/>
    <property type="molecule type" value="Genomic_DNA"/>
</dbReference>
<dbReference type="InterPro" id="IPR050266">
    <property type="entry name" value="AB_hydrolase_sf"/>
</dbReference>
<feature type="domain" description="AB hydrolase-1" evidence="2">
    <location>
        <begin position="34"/>
        <end position="142"/>
    </location>
</feature>
<dbReference type="InterPro" id="IPR000639">
    <property type="entry name" value="Epox_hydrolase-like"/>
</dbReference>
<dbReference type="GO" id="GO:0016020">
    <property type="term" value="C:membrane"/>
    <property type="evidence" value="ECO:0007669"/>
    <property type="project" value="TreeGrafter"/>
</dbReference>
<gene>
    <name evidence="3" type="ORF">GBA63_03950</name>
</gene>
<accession>A0A6G8Q630</accession>
<dbReference type="PRINTS" id="PR00412">
    <property type="entry name" value="EPOXHYDRLASE"/>
</dbReference>